<evidence type="ECO:0000313" key="3">
    <source>
        <dbReference type="Proteomes" id="UP000092154"/>
    </source>
</evidence>
<dbReference type="PANTHER" id="PTHR34598:SF3">
    <property type="entry name" value="OXIDOREDUCTASE AN1597"/>
    <property type="match status" value="1"/>
</dbReference>
<dbReference type="PANTHER" id="PTHR34598">
    <property type="entry name" value="BLL6449 PROTEIN"/>
    <property type="match status" value="1"/>
</dbReference>
<dbReference type="Proteomes" id="UP000092154">
    <property type="component" value="Unassembled WGS sequence"/>
</dbReference>
<evidence type="ECO:0000256" key="1">
    <source>
        <dbReference type="ARBA" id="ARBA00023604"/>
    </source>
</evidence>
<name>A0A1B7MSS3_9AGAM</name>
<dbReference type="AlphaFoldDB" id="A0A1B7MSS3"/>
<dbReference type="InterPro" id="IPR044053">
    <property type="entry name" value="AsaB-like"/>
</dbReference>
<reference evidence="2 3" key="1">
    <citation type="submission" date="2016-06" db="EMBL/GenBank/DDBJ databases">
        <title>Comparative genomics of the ectomycorrhizal sister species Rhizopogon vinicolor and Rhizopogon vesiculosus (Basidiomycota: Boletales) reveals a divergence of the mating type B locus.</title>
        <authorList>
            <consortium name="DOE Joint Genome Institute"/>
            <person name="Mujic A.B."/>
            <person name="Kuo A."/>
            <person name="Tritt A."/>
            <person name="Lipzen A."/>
            <person name="Chen C."/>
            <person name="Johnson J."/>
            <person name="Sharma A."/>
            <person name="Barry K."/>
            <person name="Grigoriev I.V."/>
            <person name="Spatafora J.W."/>
        </authorList>
    </citation>
    <scope>NUCLEOTIDE SEQUENCE [LARGE SCALE GENOMIC DNA]</scope>
    <source>
        <strain evidence="2 3">AM-OR11-026</strain>
    </source>
</reference>
<dbReference type="GO" id="GO:0016491">
    <property type="term" value="F:oxidoreductase activity"/>
    <property type="evidence" value="ECO:0007669"/>
    <property type="project" value="InterPro"/>
</dbReference>
<comment type="similarity">
    <text evidence="1">Belongs to the asaB hydroxylase/desaturase family.</text>
</comment>
<sequence length="266" mass="29996">MASNESLSPDDVQATLNYTLSPPTGESLYSYLIGSPTQMLRTNVIPDPRSVVISNVRDREDDFSLNTCGFEFLKTRYFPEVEELLKTHTRGKRVIIVGHAIRRGCGGDAKIDQVHVQGPSYSVHGDRSFEASVAQVRETCGDRAECLEGRIRFITVWRPIGSAVYHEPLALADWRSVCIDDDLLARRVVYACQEIHTIAGRYNDSHRWYYLKEQTPSEITLIKCFDSRTDGCARLNLHSAFYDTGCPPDAPHRQSIEVNAIVLDEE</sequence>
<dbReference type="EMBL" id="KV448481">
    <property type="protein sequence ID" value="OAX35645.1"/>
    <property type="molecule type" value="Genomic_DNA"/>
</dbReference>
<accession>A0A1B7MSS3</accession>
<organism evidence="2 3">
    <name type="scientific">Rhizopogon vinicolor AM-OR11-026</name>
    <dbReference type="NCBI Taxonomy" id="1314800"/>
    <lineage>
        <taxon>Eukaryota</taxon>
        <taxon>Fungi</taxon>
        <taxon>Dikarya</taxon>
        <taxon>Basidiomycota</taxon>
        <taxon>Agaricomycotina</taxon>
        <taxon>Agaricomycetes</taxon>
        <taxon>Agaricomycetidae</taxon>
        <taxon>Boletales</taxon>
        <taxon>Suillineae</taxon>
        <taxon>Rhizopogonaceae</taxon>
        <taxon>Rhizopogon</taxon>
    </lineage>
</organism>
<dbReference type="OrthoDB" id="412788at2759"/>
<gene>
    <name evidence="2" type="ORF">K503DRAFT_802670</name>
</gene>
<evidence type="ECO:0000313" key="2">
    <source>
        <dbReference type="EMBL" id="OAX35645.1"/>
    </source>
</evidence>
<dbReference type="STRING" id="1314800.A0A1B7MSS3"/>
<keyword evidence="3" id="KW-1185">Reference proteome</keyword>
<dbReference type="InParanoid" id="A0A1B7MSS3"/>
<protein>
    <submittedName>
        <fullName evidence="2">Uncharacterized protein</fullName>
    </submittedName>
</protein>
<proteinExistence type="inferred from homology"/>
<dbReference type="NCBIfam" id="NF041278">
    <property type="entry name" value="CmcJ_NvfI_EfuI"/>
    <property type="match status" value="1"/>
</dbReference>